<dbReference type="Proteomes" id="UP000838686">
    <property type="component" value="Unassembled WGS sequence"/>
</dbReference>
<protein>
    <recommendedName>
        <fullName evidence="3">DNA-binding protein</fullName>
    </recommendedName>
</protein>
<comment type="caution">
    <text evidence="1">The sequence shown here is derived from an EMBL/GenBank/DDBJ whole genome shotgun (WGS) entry which is preliminary data.</text>
</comment>
<name>A0ABM9C8C3_9BACL</name>
<gene>
    <name evidence="1" type="ORF">PAECIP111893_02429</name>
</gene>
<evidence type="ECO:0008006" key="3">
    <source>
        <dbReference type="Google" id="ProtNLM"/>
    </source>
</evidence>
<evidence type="ECO:0000313" key="1">
    <source>
        <dbReference type="EMBL" id="CAH1205820.1"/>
    </source>
</evidence>
<proteinExistence type="predicted"/>
<keyword evidence="2" id="KW-1185">Reference proteome</keyword>
<sequence length="109" mass="12411">MLKVEIDYDQIAHLINAAVDSALERHSMANNLPPILSKTQFMDLLDIGPTKAGELLNREDFPVIRELGHPKVLTHLFLQWCEEHTDWISKNSGSETVKRKGPPDLRRAK</sequence>
<accession>A0ABM9C8C3</accession>
<reference evidence="1" key="1">
    <citation type="submission" date="2022-01" db="EMBL/GenBank/DDBJ databases">
        <authorList>
            <person name="Criscuolo A."/>
        </authorList>
    </citation>
    <scope>NUCLEOTIDE SEQUENCE</scope>
    <source>
        <strain evidence="1">CIP111893</strain>
    </source>
</reference>
<evidence type="ECO:0000313" key="2">
    <source>
        <dbReference type="Proteomes" id="UP000838686"/>
    </source>
</evidence>
<dbReference type="EMBL" id="CAKMMF010000011">
    <property type="protein sequence ID" value="CAH1205820.1"/>
    <property type="molecule type" value="Genomic_DNA"/>
</dbReference>
<dbReference type="RefSeq" id="WP_236342476.1">
    <property type="nucleotide sequence ID" value="NZ_CAKMMF010000011.1"/>
</dbReference>
<organism evidence="1 2">
    <name type="scientific">Paenibacillus plantiphilus</name>
    <dbReference type="NCBI Taxonomy" id="2905650"/>
    <lineage>
        <taxon>Bacteria</taxon>
        <taxon>Bacillati</taxon>
        <taxon>Bacillota</taxon>
        <taxon>Bacilli</taxon>
        <taxon>Bacillales</taxon>
        <taxon>Paenibacillaceae</taxon>
        <taxon>Paenibacillus</taxon>
    </lineage>
</organism>